<keyword evidence="2" id="KW-1185">Reference proteome</keyword>
<accession>A0ABR8U8D8</accession>
<evidence type="ECO:0008006" key="3">
    <source>
        <dbReference type="Google" id="ProtNLM"/>
    </source>
</evidence>
<comment type="caution">
    <text evidence="1">The sequence shown here is derived from an EMBL/GenBank/DDBJ whole genome shotgun (WGS) entry which is preliminary data.</text>
</comment>
<gene>
    <name evidence="1" type="ORF">H9649_04135</name>
</gene>
<evidence type="ECO:0000313" key="2">
    <source>
        <dbReference type="Proteomes" id="UP000626786"/>
    </source>
</evidence>
<name>A0ABR8U8D8_9BACL</name>
<dbReference type="EMBL" id="JACSQN010000003">
    <property type="protein sequence ID" value="MBD7983759.1"/>
    <property type="molecule type" value="Genomic_DNA"/>
</dbReference>
<dbReference type="Proteomes" id="UP000626786">
    <property type="component" value="Unassembled WGS sequence"/>
</dbReference>
<proteinExistence type="predicted"/>
<dbReference type="RefSeq" id="WP_191693655.1">
    <property type="nucleotide sequence ID" value="NZ_JACSQN010000003.1"/>
</dbReference>
<sequence>MEIVLWLFAMVVLYFVIYAAVKDAIDRSEVGKIIIKRYGKKKKKEEVSDEEIEKEFDDRF</sequence>
<reference evidence="1 2" key="1">
    <citation type="submission" date="2020-08" db="EMBL/GenBank/DDBJ databases">
        <title>A Genomic Blueprint of the Chicken Gut Microbiome.</title>
        <authorList>
            <person name="Gilroy R."/>
            <person name="Ravi A."/>
            <person name="Getino M."/>
            <person name="Pursley I."/>
            <person name="Horton D.L."/>
            <person name="Alikhan N.-F."/>
            <person name="Baker D."/>
            <person name="Gharbi K."/>
            <person name="Hall N."/>
            <person name="Watson M."/>
            <person name="Adriaenssens E.M."/>
            <person name="Foster-Nyarko E."/>
            <person name="Jarju S."/>
            <person name="Secka A."/>
            <person name="Antonio M."/>
            <person name="Oren A."/>
            <person name="Chaudhuri R."/>
            <person name="La Ragione R.M."/>
            <person name="Hildebrand F."/>
            <person name="Pallen M.J."/>
        </authorList>
    </citation>
    <scope>NUCLEOTIDE SEQUENCE [LARGE SCALE GENOMIC DNA]</scope>
    <source>
        <strain evidence="1 2">Sa2YVA2</strain>
    </source>
</reference>
<evidence type="ECO:0000313" key="1">
    <source>
        <dbReference type="EMBL" id="MBD7983759.1"/>
    </source>
</evidence>
<organism evidence="1 2">
    <name type="scientific">Sporosarcina quadrami</name>
    <dbReference type="NCBI Taxonomy" id="2762234"/>
    <lineage>
        <taxon>Bacteria</taxon>
        <taxon>Bacillati</taxon>
        <taxon>Bacillota</taxon>
        <taxon>Bacilli</taxon>
        <taxon>Bacillales</taxon>
        <taxon>Caryophanaceae</taxon>
        <taxon>Sporosarcina</taxon>
    </lineage>
</organism>
<protein>
    <recommendedName>
        <fullName evidence="3">SigE-dependent sporulation protein</fullName>
    </recommendedName>
</protein>